<feature type="domain" description="Glycosyltransferase 2-like" evidence="3">
    <location>
        <begin position="114"/>
        <end position="249"/>
    </location>
</feature>
<evidence type="ECO:0000256" key="2">
    <source>
        <dbReference type="SAM" id="Coils"/>
    </source>
</evidence>
<evidence type="ECO:0000313" key="4">
    <source>
        <dbReference type="EMBL" id="CAJ1395379.1"/>
    </source>
</evidence>
<dbReference type="InterPro" id="IPR035992">
    <property type="entry name" value="Ricin_B-like_lectins"/>
</dbReference>
<dbReference type="InterPro" id="IPR029044">
    <property type="entry name" value="Nucleotide-diphossugar_trans"/>
</dbReference>
<dbReference type="Pfam" id="PF00535">
    <property type="entry name" value="Glycos_transf_2"/>
    <property type="match status" value="1"/>
</dbReference>
<keyword evidence="5" id="KW-1185">Reference proteome</keyword>
<evidence type="ECO:0000313" key="5">
    <source>
        <dbReference type="Proteomes" id="UP001178507"/>
    </source>
</evidence>
<dbReference type="PROSITE" id="PS50231">
    <property type="entry name" value="RICIN_B_LECTIN"/>
    <property type="match status" value="1"/>
</dbReference>
<reference evidence="4" key="1">
    <citation type="submission" date="2023-08" db="EMBL/GenBank/DDBJ databases">
        <authorList>
            <person name="Chen Y."/>
            <person name="Shah S."/>
            <person name="Dougan E. K."/>
            <person name="Thang M."/>
            <person name="Chan C."/>
        </authorList>
    </citation>
    <scope>NUCLEOTIDE SEQUENCE</scope>
</reference>
<keyword evidence="2" id="KW-0175">Coiled coil</keyword>
<dbReference type="SUPFAM" id="SSF53448">
    <property type="entry name" value="Nucleotide-diphospho-sugar transferases"/>
    <property type="match status" value="1"/>
</dbReference>
<dbReference type="SUPFAM" id="SSF50370">
    <property type="entry name" value="Ricin B-like lectins"/>
    <property type="match status" value="2"/>
</dbReference>
<protein>
    <recommendedName>
        <fullName evidence="3">Glycosyltransferase 2-like domain-containing protein</fullName>
    </recommendedName>
</protein>
<proteinExistence type="predicted"/>
<organism evidence="4 5">
    <name type="scientific">Effrenium voratum</name>
    <dbReference type="NCBI Taxonomy" id="2562239"/>
    <lineage>
        <taxon>Eukaryota</taxon>
        <taxon>Sar</taxon>
        <taxon>Alveolata</taxon>
        <taxon>Dinophyceae</taxon>
        <taxon>Suessiales</taxon>
        <taxon>Symbiodiniaceae</taxon>
        <taxon>Effrenium</taxon>
    </lineage>
</organism>
<dbReference type="InterPro" id="IPR001173">
    <property type="entry name" value="Glyco_trans_2-like"/>
</dbReference>
<evidence type="ECO:0000259" key="3">
    <source>
        <dbReference type="Pfam" id="PF00535"/>
    </source>
</evidence>
<name>A0AA36IYX0_9DINO</name>
<dbReference type="GO" id="GO:0006493">
    <property type="term" value="P:protein O-linked glycosylation"/>
    <property type="evidence" value="ECO:0007669"/>
    <property type="project" value="TreeGrafter"/>
</dbReference>
<accession>A0AA36IYX0</accession>
<keyword evidence="1" id="KW-1015">Disulfide bond</keyword>
<gene>
    <name evidence="4" type="ORF">EVOR1521_LOCUS19819</name>
</gene>
<dbReference type="Gene3D" id="2.80.10.50">
    <property type="match status" value="1"/>
</dbReference>
<sequence length="898" mass="99925">MDGPEPCPKPPACAVRWLMAKHRKSGFAETPLAVGLLLLLSGVSCFLVVVLHRAGSLDQAAQVIHRLPPAEPGGAAQKARTKAPALPPRKGLSAVIAVPGGRLAPSPCGEKGGLLAKSVEALLESSSELIEIIVVEDGSNPPLPRPDLTGMAWEDLKLPRREEPSELWQGVRLLWLRLEAPQGAAAARAMGGDAARGEALAFFDCYVKPQTGWAAPILELLRQRPKAVALPALDDLDAASWETSGSPRFFDNVFTWEAETVQLYFDKERVTWPHPIDQGNVMVFSWSFWQHIGGYDRMMKGSSTLLIENIELSLRVLLCGGSFAPVAQSVVGFCHKQHGTLHHEREDMIFNQARIIEAWFGPWASEAQKDPRFADYLLGARTVGDLSEIRSLQENLQCAGLEQFLDTFRVPLEILGLLPGEVYFLREESTGLCLQEWSKDDWVLSKCDDTARGQLFTGKNELEGDGDGRCCSGLGPAKALLGSNSFCLDGRLGKPGPYGCIHRRPPNSQIWSLRPDGQLFSQEWGCLVPGEVPEPLSDQASWAPCRFSASGGQAVEEQRFHLEELVAGRFRLRLATGHCLKANLGEDPQPPRVADCDVQDINQQWLWAKPSMKLGLKPANKPSTCLDTDNGQTPLLYVCYPMEDAHAPYGVLNTNQAFWLTPSGHITQWGPVDTAFTNLCLDGSQPALRQPRLALANCEEARQVRWTKATAMGDKKGGDEINYAQENAYMQRKILVLQYRVMIKDEQILGCRKSEEDLRKRIAELDKAFDDEAVRCRENTAEMSRQYREMQESFNETIDVLQKQVSEAKAEIESVTKEIEQVRIDKEEILRQKDLEIASLSSKMETMAFEFADMLKETLDKMSQRIEVTHNSWDRDTTKPPLINRLKAFGLNDEPHEP</sequence>
<dbReference type="GO" id="GO:0004653">
    <property type="term" value="F:polypeptide N-acetylgalactosaminyltransferase activity"/>
    <property type="evidence" value="ECO:0007669"/>
    <property type="project" value="TreeGrafter"/>
</dbReference>
<dbReference type="PANTHER" id="PTHR11675">
    <property type="entry name" value="N-ACETYLGALACTOSAMINYLTRANSFERASE"/>
    <property type="match status" value="1"/>
</dbReference>
<dbReference type="AlphaFoldDB" id="A0AA36IYX0"/>
<dbReference type="PANTHER" id="PTHR11675:SF126">
    <property type="entry name" value="RICIN B LECTIN DOMAIN-CONTAINING PROTEIN"/>
    <property type="match status" value="1"/>
</dbReference>
<dbReference type="EMBL" id="CAUJNA010003135">
    <property type="protein sequence ID" value="CAJ1395379.1"/>
    <property type="molecule type" value="Genomic_DNA"/>
</dbReference>
<comment type="caution">
    <text evidence="4">The sequence shown here is derived from an EMBL/GenBank/DDBJ whole genome shotgun (WGS) entry which is preliminary data.</text>
</comment>
<dbReference type="Proteomes" id="UP001178507">
    <property type="component" value="Unassembled WGS sequence"/>
</dbReference>
<dbReference type="GO" id="GO:0005794">
    <property type="term" value="C:Golgi apparatus"/>
    <property type="evidence" value="ECO:0007669"/>
    <property type="project" value="TreeGrafter"/>
</dbReference>
<dbReference type="Gene3D" id="3.90.550.10">
    <property type="entry name" value="Spore Coat Polysaccharide Biosynthesis Protein SpsA, Chain A"/>
    <property type="match status" value="1"/>
</dbReference>
<feature type="coiled-coil region" evidence="2">
    <location>
        <begin position="791"/>
        <end position="832"/>
    </location>
</feature>
<evidence type="ECO:0000256" key="1">
    <source>
        <dbReference type="ARBA" id="ARBA00023157"/>
    </source>
</evidence>